<dbReference type="InterPro" id="IPR036236">
    <property type="entry name" value="Znf_C2H2_sf"/>
</dbReference>
<organism evidence="13 14">
    <name type="scientific">Mycena indigotica</name>
    <dbReference type="NCBI Taxonomy" id="2126181"/>
    <lineage>
        <taxon>Eukaryota</taxon>
        <taxon>Fungi</taxon>
        <taxon>Dikarya</taxon>
        <taxon>Basidiomycota</taxon>
        <taxon>Agaricomycotina</taxon>
        <taxon>Agaricomycetes</taxon>
        <taxon>Agaricomycetidae</taxon>
        <taxon>Agaricales</taxon>
        <taxon>Marasmiineae</taxon>
        <taxon>Mycenaceae</taxon>
        <taxon>Mycena</taxon>
    </lineage>
</organism>
<dbReference type="PANTHER" id="PTHR14003:SF20">
    <property type="entry name" value="FINGER DOMAIN PROTEIN, PUTATIVE (AFU_ORTHOLOGUE AFUA_4G10380)-RELATED"/>
    <property type="match status" value="1"/>
</dbReference>
<evidence type="ECO:0000256" key="2">
    <source>
        <dbReference type="ARBA" id="ARBA00022723"/>
    </source>
</evidence>
<keyword evidence="8" id="KW-0804">Transcription</keyword>
<keyword evidence="6" id="KW-0805">Transcription regulation</keyword>
<evidence type="ECO:0000256" key="7">
    <source>
        <dbReference type="ARBA" id="ARBA00023125"/>
    </source>
</evidence>
<dbReference type="EMBL" id="JACAZF010000008">
    <property type="protein sequence ID" value="KAF7297492.1"/>
    <property type="molecule type" value="Genomic_DNA"/>
</dbReference>
<dbReference type="GO" id="GO:0031519">
    <property type="term" value="C:PcG protein complex"/>
    <property type="evidence" value="ECO:0007669"/>
    <property type="project" value="TreeGrafter"/>
</dbReference>
<feature type="region of interest" description="Disordered" evidence="11">
    <location>
        <begin position="163"/>
        <end position="196"/>
    </location>
</feature>
<sequence length="196" mass="21664">MPPFGAGAGVALPPIRELFPEYLLHHNPAFAPALPVPIQAGSLQVEPSSFFPERPRSVLMEPAPPLPMSPRATTDTPSPVHIDSDAPRKHACNHCGKRFNRPSSLQIHMNSHTGATPYSCPYPRCGRTFNVNSNMRRHYRGHTYTESLAFTVVARAVLPLRVGDPDDTLTADPRYELRPRPRAPRMPVPVPPPPYS</sequence>
<evidence type="ECO:0000256" key="3">
    <source>
        <dbReference type="ARBA" id="ARBA00022737"/>
    </source>
</evidence>
<name>A0A8H6SFN4_9AGAR</name>
<dbReference type="OrthoDB" id="6077919at2759"/>
<dbReference type="GO" id="GO:0000981">
    <property type="term" value="F:DNA-binding transcription factor activity, RNA polymerase II-specific"/>
    <property type="evidence" value="ECO:0007669"/>
    <property type="project" value="TreeGrafter"/>
</dbReference>
<keyword evidence="7" id="KW-0238">DNA-binding</keyword>
<gene>
    <name evidence="13" type="ORF">MIND_00983000</name>
</gene>
<comment type="subcellular location">
    <subcellularLocation>
        <location evidence="1">Nucleus</location>
    </subcellularLocation>
</comment>
<keyword evidence="14" id="KW-1185">Reference proteome</keyword>
<evidence type="ECO:0000313" key="13">
    <source>
        <dbReference type="EMBL" id="KAF7297492.1"/>
    </source>
</evidence>
<evidence type="ECO:0000256" key="11">
    <source>
        <dbReference type="SAM" id="MobiDB-lite"/>
    </source>
</evidence>
<keyword evidence="3" id="KW-0677">Repeat</keyword>
<dbReference type="SMART" id="SM00355">
    <property type="entry name" value="ZnF_C2H2"/>
    <property type="match status" value="2"/>
</dbReference>
<dbReference type="Pfam" id="PF00096">
    <property type="entry name" value="zf-C2H2"/>
    <property type="match status" value="2"/>
</dbReference>
<keyword evidence="5" id="KW-0862">Zinc</keyword>
<dbReference type="Gene3D" id="3.30.160.60">
    <property type="entry name" value="Classic Zinc Finger"/>
    <property type="match status" value="2"/>
</dbReference>
<keyword evidence="2" id="KW-0479">Metal-binding</keyword>
<dbReference type="GO" id="GO:0000785">
    <property type="term" value="C:chromatin"/>
    <property type="evidence" value="ECO:0007669"/>
    <property type="project" value="TreeGrafter"/>
</dbReference>
<dbReference type="GO" id="GO:0008270">
    <property type="term" value="F:zinc ion binding"/>
    <property type="evidence" value="ECO:0007669"/>
    <property type="project" value="UniProtKB-KW"/>
</dbReference>
<dbReference type="InterPro" id="IPR013087">
    <property type="entry name" value="Znf_C2H2_type"/>
</dbReference>
<dbReference type="GO" id="GO:0000978">
    <property type="term" value="F:RNA polymerase II cis-regulatory region sequence-specific DNA binding"/>
    <property type="evidence" value="ECO:0007669"/>
    <property type="project" value="TreeGrafter"/>
</dbReference>
<dbReference type="GeneID" id="59348955"/>
<feature type="domain" description="C2H2-type" evidence="12">
    <location>
        <begin position="90"/>
        <end position="117"/>
    </location>
</feature>
<evidence type="ECO:0000259" key="12">
    <source>
        <dbReference type="PROSITE" id="PS50157"/>
    </source>
</evidence>
<evidence type="ECO:0000256" key="10">
    <source>
        <dbReference type="PROSITE-ProRule" id="PRU00042"/>
    </source>
</evidence>
<evidence type="ECO:0000256" key="6">
    <source>
        <dbReference type="ARBA" id="ARBA00023015"/>
    </source>
</evidence>
<protein>
    <submittedName>
        <fullName evidence="13">C2h2 conidiation transcription factor</fullName>
    </submittedName>
</protein>
<accession>A0A8H6SFN4</accession>
<dbReference type="SUPFAM" id="SSF57667">
    <property type="entry name" value="beta-beta-alpha zinc fingers"/>
    <property type="match status" value="1"/>
</dbReference>
<evidence type="ECO:0000256" key="5">
    <source>
        <dbReference type="ARBA" id="ARBA00022833"/>
    </source>
</evidence>
<keyword evidence="9" id="KW-0539">Nucleus</keyword>
<dbReference type="PROSITE" id="PS00028">
    <property type="entry name" value="ZINC_FINGER_C2H2_1"/>
    <property type="match status" value="2"/>
</dbReference>
<evidence type="ECO:0000256" key="8">
    <source>
        <dbReference type="ARBA" id="ARBA00023163"/>
    </source>
</evidence>
<evidence type="ECO:0000313" key="14">
    <source>
        <dbReference type="Proteomes" id="UP000636479"/>
    </source>
</evidence>
<reference evidence="13" key="1">
    <citation type="submission" date="2020-05" db="EMBL/GenBank/DDBJ databases">
        <title>Mycena genomes resolve the evolution of fungal bioluminescence.</title>
        <authorList>
            <person name="Tsai I.J."/>
        </authorList>
    </citation>
    <scope>NUCLEOTIDE SEQUENCE</scope>
    <source>
        <strain evidence="13">171206Taipei</strain>
    </source>
</reference>
<feature type="domain" description="C2H2-type" evidence="12">
    <location>
        <begin position="118"/>
        <end position="147"/>
    </location>
</feature>
<keyword evidence="4 10" id="KW-0863">Zinc-finger</keyword>
<dbReference type="FunFam" id="3.30.160.60:FF:001228">
    <property type="entry name" value="Zinc finger protein 236"/>
    <property type="match status" value="1"/>
</dbReference>
<dbReference type="RefSeq" id="XP_037217851.1">
    <property type="nucleotide sequence ID" value="XM_037366439.1"/>
</dbReference>
<feature type="compositionally biased region" description="Pro residues" evidence="11">
    <location>
        <begin position="184"/>
        <end position="196"/>
    </location>
</feature>
<dbReference type="PROSITE" id="PS50157">
    <property type="entry name" value="ZINC_FINGER_C2H2_2"/>
    <property type="match status" value="2"/>
</dbReference>
<comment type="caution">
    <text evidence="13">The sequence shown here is derived from an EMBL/GenBank/DDBJ whole genome shotgun (WGS) entry which is preliminary data.</text>
</comment>
<dbReference type="PANTHER" id="PTHR14003">
    <property type="entry name" value="TRANSCRIPTIONAL REPRESSOR PROTEIN YY"/>
    <property type="match status" value="1"/>
</dbReference>
<dbReference type="AlphaFoldDB" id="A0A8H6SFN4"/>
<evidence type="ECO:0000256" key="9">
    <source>
        <dbReference type="ARBA" id="ARBA00023242"/>
    </source>
</evidence>
<evidence type="ECO:0000256" key="4">
    <source>
        <dbReference type="ARBA" id="ARBA00022771"/>
    </source>
</evidence>
<proteinExistence type="predicted"/>
<dbReference type="GO" id="GO:0005667">
    <property type="term" value="C:transcription regulator complex"/>
    <property type="evidence" value="ECO:0007669"/>
    <property type="project" value="TreeGrafter"/>
</dbReference>
<evidence type="ECO:0000256" key="1">
    <source>
        <dbReference type="ARBA" id="ARBA00004123"/>
    </source>
</evidence>
<dbReference type="Proteomes" id="UP000636479">
    <property type="component" value="Unassembled WGS sequence"/>
</dbReference>